<dbReference type="PANTHER" id="PTHR43278">
    <property type="entry name" value="NAD(P)H-DEPENDENT FMN-CONTAINING OXIDOREDUCTASE YWQN-RELATED"/>
    <property type="match status" value="1"/>
</dbReference>
<dbReference type="AlphaFoldDB" id="A0A4Y1X1Q1"/>
<keyword evidence="2" id="KW-0288">FMN</keyword>
<evidence type="ECO:0000313" key="4">
    <source>
        <dbReference type="EMBL" id="BBL06446.1"/>
    </source>
</evidence>
<evidence type="ECO:0000313" key="5">
    <source>
        <dbReference type="Proteomes" id="UP000319374"/>
    </source>
</evidence>
<keyword evidence="1" id="KW-0285">Flavoprotein</keyword>
<gene>
    <name evidence="4" type="ORF">A5CPEGH6_10840</name>
</gene>
<dbReference type="SUPFAM" id="SSF52218">
    <property type="entry name" value="Flavoproteins"/>
    <property type="match status" value="1"/>
</dbReference>
<dbReference type="OrthoDB" id="9805976at2"/>
<dbReference type="GeneID" id="98673062"/>
<evidence type="ECO:0000256" key="1">
    <source>
        <dbReference type="ARBA" id="ARBA00022630"/>
    </source>
</evidence>
<protein>
    <submittedName>
        <fullName evidence="4">FMN reductase</fullName>
    </submittedName>
</protein>
<dbReference type="GO" id="GO:0016491">
    <property type="term" value="F:oxidoreductase activity"/>
    <property type="evidence" value="ECO:0007669"/>
    <property type="project" value="InterPro"/>
</dbReference>
<sequence length="179" mass="19825">MAKRVLILSSSPRRGGNSDRLCDEFLRGAAEAGHDAEKIFLRDRTIGYCTGCGACSRDGKPCPQRDDAAEIIDKMVRADVIAMATPVYFYTMAAQMKTLIDRCCARYTEISGKEFYLLLTAAEEEREKMLRTADTFQGFFDCLEEPHLRATVFGTGVWHAGEIAGHPALREAYEAGKGI</sequence>
<dbReference type="EMBL" id="AP019736">
    <property type="protein sequence ID" value="BBL06446.1"/>
    <property type="molecule type" value="Genomic_DNA"/>
</dbReference>
<proteinExistence type="predicted"/>
<evidence type="ECO:0000256" key="2">
    <source>
        <dbReference type="ARBA" id="ARBA00022643"/>
    </source>
</evidence>
<dbReference type="InterPro" id="IPR051796">
    <property type="entry name" value="ISF_SsuE-like"/>
</dbReference>
<dbReference type="Gene3D" id="3.40.50.360">
    <property type="match status" value="1"/>
</dbReference>
<dbReference type="Proteomes" id="UP000319374">
    <property type="component" value="Chromosome"/>
</dbReference>
<reference evidence="5" key="1">
    <citation type="submission" date="2019-06" db="EMBL/GenBank/DDBJ databases">
        <title>Alistipes onderdonkii subsp. vulgaris subsp. nov., Alistipes dispar sp. nov. and Alistipes communis sp. nov., isolated from human faeces, and creation of Alistipes onderdonkii subsp. onderdonkii subsp. nov.</title>
        <authorList>
            <person name="Sakamoto M."/>
            <person name="Ikeyama N."/>
            <person name="Ogata Y."/>
            <person name="Suda W."/>
            <person name="Iino T."/>
            <person name="Hattori M."/>
            <person name="Ohkuma M."/>
        </authorList>
    </citation>
    <scope>NUCLEOTIDE SEQUENCE [LARGE SCALE GENOMIC DNA]</scope>
    <source>
        <strain evidence="5">5CPEGH6</strain>
    </source>
</reference>
<dbReference type="InterPro" id="IPR029039">
    <property type="entry name" value="Flavoprotein-like_sf"/>
</dbReference>
<dbReference type="RefSeq" id="WP_141428265.1">
    <property type="nucleotide sequence ID" value="NZ_AP019736.1"/>
</dbReference>
<accession>A0A4Y1X1Q1</accession>
<name>A0A4Y1X1Q1_9BACT</name>
<dbReference type="InterPro" id="IPR017896">
    <property type="entry name" value="4Fe4S_Fe-S-bd"/>
</dbReference>
<feature type="domain" description="4Fe-4S ferredoxin-type" evidence="3">
    <location>
        <begin position="37"/>
        <end position="74"/>
    </location>
</feature>
<dbReference type="KEGG" id="ada:A5CPEGH6_10840"/>
<keyword evidence="5" id="KW-1185">Reference proteome</keyword>
<dbReference type="Pfam" id="PF03358">
    <property type="entry name" value="FMN_red"/>
    <property type="match status" value="1"/>
</dbReference>
<dbReference type="PROSITE" id="PS51379">
    <property type="entry name" value="4FE4S_FER_2"/>
    <property type="match status" value="1"/>
</dbReference>
<dbReference type="InterPro" id="IPR005025">
    <property type="entry name" value="FMN_Rdtase-like_dom"/>
</dbReference>
<dbReference type="PANTHER" id="PTHR43278:SF4">
    <property type="entry name" value="NAD(P)H-DEPENDENT FMN-CONTAINING OXIDOREDUCTASE YWQN-RELATED"/>
    <property type="match status" value="1"/>
</dbReference>
<organism evidence="4 5">
    <name type="scientific">Alistipes dispar</name>
    <dbReference type="NCBI Taxonomy" id="2585119"/>
    <lineage>
        <taxon>Bacteria</taxon>
        <taxon>Pseudomonadati</taxon>
        <taxon>Bacteroidota</taxon>
        <taxon>Bacteroidia</taxon>
        <taxon>Bacteroidales</taxon>
        <taxon>Rikenellaceae</taxon>
        <taxon>Alistipes</taxon>
    </lineage>
</organism>
<evidence type="ECO:0000259" key="3">
    <source>
        <dbReference type="PROSITE" id="PS51379"/>
    </source>
</evidence>